<sequence>MDNASNNASFMTHLARHLAEIGAVIRMMEKDMDNNDHPDTDTDPDTDSDESGEVTTRATRRAGPIRRARKTVTFIRKSGQRCDQLLDIIKEGNTDSLWTQVVVANNRAVSEPTVLAVVTVLPDVKTQWDSVFYMLRCLRYLKQPVIQFFTRNRDACLFRHPLENHHWSRLELMELILQQPHIVQTVMSSENTPILSGAIPAFELFMASWRAMVADPDLEAKEVKKFIQPGLDIANKYYNRFGDTNAYIIAMFINPSIRFEWIKQNWPEAELVQARKLVLEKLEEYEEDTSQDDASGSSSPTALAQATQRYRFTQKSLNFSAGN</sequence>
<gene>
    <name evidence="2" type="ORF">MVEN_00127700</name>
</gene>
<evidence type="ECO:0008006" key="4">
    <source>
        <dbReference type="Google" id="ProtNLM"/>
    </source>
</evidence>
<dbReference type="SUPFAM" id="SSF53098">
    <property type="entry name" value="Ribonuclease H-like"/>
    <property type="match status" value="1"/>
</dbReference>
<evidence type="ECO:0000313" key="3">
    <source>
        <dbReference type="Proteomes" id="UP000620124"/>
    </source>
</evidence>
<dbReference type="Proteomes" id="UP000620124">
    <property type="component" value="Unassembled WGS sequence"/>
</dbReference>
<comment type="caution">
    <text evidence="2">The sequence shown here is derived from an EMBL/GenBank/DDBJ whole genome shotgun (WGS) entry which is preliminary data.</text>
</comment>
<dbReference type="EMBL" id="JACAZI010000001">
    <property type="protein sequence ID" value="KAF7372646.1"/>
    <property type="molecule type" value="Genomic_DNA"/>
</dbReference>
<feature type="compositionally biased region" description="Basic and acidic residues" evidence="1">
    <location>
        <begin position="31"/>
        <end position="40"/>
    </location>
</feature>
<reference evidence="2" key="1">
    <citation type="submission" date="2020-05" db="EMBL/GenBank/DDBJ databases">
        <title>Mycena genomes resolve the evolution of fungal bioluminescence.</title>
        <authorList>
            <person name="Tsai I.J."/>
        </authorList>
    </citation>
    <scope>NUCLEOTIDE SEQUENCE</scope>
    <source>
        <strain evidence="2">CCC161011</strain>
    </source>
</reference>
<evidence type="ECO:0000313" key="2">
    <source>
        <dbReference type="EMBL" id="KAF7372646.1"/>
    </source>
</evidence>
<name>A0A8H6Z983_9AGAR</name>
<evidence type="ECO:0000256" key="1">
    <source>
        <dbReference type="SAM" id="MobiDB-lite"/>
    </source>
</evidence>
<feature type="compositionally biased region" description="Acidic residues" evidence="1">
    <location>
        <begin position="41"/>
        <end position="52"/>
    </location>
</feature>
<organism evidence="2 3">
    <name type="scientific">Mycena venus</name>
    <dbReference type="NCBI Taxonomy" id="2733690"/>
    <lineage>
        <taxon>Eukaryota</taxon>
        <taxon>Fungi</taxon>
        <taxon>Dikarya</taxon>
        <taxon>Basidiomycota</taxon>
        <taxon>Agaricomycotina</taxon>
        <taxon>Agaricomycetes</taxon>
        <taxon>Agaricomycetidae</taxon>
        <taxon>Agaricales</taxon>
        <taxon>Marasmiineae</taxon>
        <taxon>Mycenaceae</taxon>
        <taxon>Mycena</taxon>
    </lineage>
</organism>
<protein>
    <recommendedName>
        <fullName evidence="4">hAT-like transposase RNase-H fold domain-containing protein</fullName>
    </recommendedName>
</protein>
<dbReference type="InterPro" id="IPR012337">
    <property type="entry name" value="RNaseH-like_sf"/>
</dbReference>
<dbReference type="OrthoDB" id="2790258at2759"/>
<keyword evidence="3" id="KW-1185">Reference proteome</keyword>
<feature type="region of interest" description="Disordered" evidence="1">
    <location>
        <begin position="31"/>
        <end position="62"/>
    </location>
</feature>
<dbReference type="AlphaFoldDB" id="A0A8H6Z983"/>
<accession>A0A8H6Z983</accession>
<proteinExistence type="predicted"/>